<feature type="compositionally biased region" description="Polar residues" evidence="7">
    <location>
        <begin position="416"/>
        <end position="453"/>
    </location>
</feature>
<comment type="subcellular location">
    <subcellularLocation>
        <location evidence="1">Nucleus</location>
    </subcellularLocation>
</comment>
<dbReference type="Proteomes" id="UP000245207">
    <property type="component" value="Unassembled WGS sequence"/>
</dbReference>
<evidence type="ECO:0000256" key="5">
    <source>
        <dbReference type="ARBA" id="ARBA00023163"/>
    </source>
</evidence>
<keyword evidence="4" id="KW-0238">DNA-binding</keyword>
<dbReference type="PANTHER" id="PTHR45855:SF12">
    <property type="entry name" value="TRANSCRIPTION FACTOR PIF7-LIKE ISOFORM X1"/>
    <property type="match status" value="1"/>
</dbReference>
<proteinExistence type="inferred from homology"/>
<dbReference type="OrthoDB" id="71302at2759"/>
<feature type="chain" id="PRO_5015595519" evidence="8">
    <location>
        <begin position="21"/>
        <end position="614"/>
    </location>
</feature>
<feature type="region of interest" description="Disordered" evidence="7">
    <location>
        <begin position="189"/>
        <end position="216"/>
    </location>
</feature>
<dbReference type="Pfam" id="PF00010">
    <property type="entry name" value="HLH"/>
    <property type="match status" value="1"/>
</dbReference>
<comment type="similarity">
    <text evidence="2">Belongs to the remorin family.</text>
</comment>
<feature type="region of interest" description="Disordered" evidence="7">
    <location>
        <begin position="373"/>
        <end position="394"/>
    </location>
</feature>
<dbReference type="GO" id="GO:0003677">
    <property type="term" value="F:DNA binding"/>
    <property type="evidence" value="ECO:0007669"/>
    <property type="project" value="UniProtKB-KW"/>
</dbReference>
<evidence type="ECO:0000256" key="2">
    <source>
        <dbReference type="ARBA" id="ARBA00005711"/>
    </source>
</evidence>
<sequence length="614" mass="68616">MVLCKIRVLTCIVTFNVGHALMALVPSRDSNNHKPAGFNTERTPTARDNKNTPKTAPTQTHPQLPHSVFGVAGMQFSPFGFCPPGYVPNQISGPMLPQAQHQLNSHGFVNSLIGIGQQAGAQQIPHAHLATNSVSSSQQAQPLGQPIYGSQTMQPGDKWFHEGNSQDYDSIDSEYVAAIAAATFAVDSLEEKSSSQHHRREKTREEDSLRTRTSQIDRALSLARPSRPRDPYVNRNLSIRGSGNTNVDTWERNQLLKIQKRYEKNNLTILEWENEKKTRAKHRMEEKKARCRHHEPIEGMVEGQHVIQLNITILINGSGSRLADHGVAEITWENGQPAMHGLGRANETLESIVHQATTCYNQTQYPEIDLQQSQSLPRARNLSSNVASSSRPTYLRKRPRESVIIHDQCVGNLGNASLQEDNVSNSGTVNSKDNDTTMMTWPSFDSPNQSMKSQKTDDDSACQYGSENQEEECRTEGETIRSQSSRRSRAAAIHNQSERRRRERINQKMKALQKLVPNANKMGMPGVIPQPVHHPFMVPQTMLSPAHVGATSQTIHSRPSTSTTVPFNDPHSTFLARQMNMDMYNNMAAFYRQQVNQGKSMSVDSSQLDHVRGE</sequence>
<keyword evidence="3" id="KW-0805">Transcription regulation</keyword>
<feature type="compositionally biased region" description="Polar residues" evidence="7">
    <location>
        <begin position="373"/>
        <end position="392"/>
    </location>
</feature>
<dbReference type="InterPro" id="IPR005516">
    <property type="entry name" value="Remorin_C"/>
</dbReference>
<dbReference type="Pfam" id="PF03763">
    <property type="entry name" value="Remorin_C"/>
    <property type="match status" value="1"/>
</dbReference>
<evidence type="ECO:0000256" key="3">
    <source>
        <dbReference type="ARBA" id="ARBA00023015"/>
    </source>
</evidence>
<dbReference type="GO" id="GO:0005634">
    <property type="term" value="C:nucleus"/>
    <property type="evidence" value="ECO:0007669"/>
    <property type="project" value="UniProtKB-SubCell"/>
</dbReference>
<dbReference type="Gene3D" id="4.10.280.10">
    <property type="entry name" value="Helix-loop-helix DNA-binding domain"/>
    <property type="match status" value="1"/>
</dbReference>
<evidence type="ECO:0000259" key="9">
    <source>
        <dbReference type="PROSITE" id="PS50888"/>
    </source>
</evidence>
<evidence type="ECO:0000256" key="6">
    <source>
        <dbReference type="ARBA" id="ARBA00023242"/>
    </source>
</evidence>
<keyword evidence="8" id="KW-0732">Signal</keyword>
<dbReference type="GO" id="GO:0046983">
    <property type="term" value="F:protein dimerization activity"/>
    <property type="evidence" value="ECO:0007669"/>
    <property type="project" value="InterPro"/>
</dbReference>
<dbReference type="InterPro" id="IPR031066">
    <property type="entry name" value="bHLH_ALC-like_plant"/>
</dbReference>
<keyword evidence="11" id="KW-1185">Reference proteome</keyword>
<name>A0A2U1P837_ARTAN</name>
<feature type="compositionally biased region" description="Polar residues" evidence="7">
    <location>
        <begin position="52"/>
        <end position="62"/>
    </location>
</feature>
<gene>
    <name evidence="10" type="ORF">CTI12_AA166270</name>
</gene>
<dbReference type="STRING" id="35608.A0A2U1P837"/>
<feature type="region of interest" description="Disordered" evidence="7">
    <location>
        <begin position="28"/>
        <end position="63"/>
    </location>
</feature>
<organism evidence="10 11">
    <name type="scientific">Artemisia annua</name>
    <name type="common">Sweet wormwood</name>
    <dbReference type="NCBI Taxonomy" id="35608"/>
    <lineage>
        <taxon>Eukaryota</taxon>
        <taxon>Viridiplantae</taxon>
        <taxon>Streptophyta</taxon>
        <taxon>Embryophyta</taxon>
        <taxon>Tracheophyta</taxon>
        <taxon>Spermatophyta</taxon>
        <taxon>Magnoliopsida</taxon>
        <taxon>eudicotyledons</taxon>
        <taxon>Gunneridae</taxon>
        <taxon>Pentapetalae</taxon>
        <taxon>asterids</taxon>
        <taxon>campanulids</taxon>
        <taxon>Asterales</taxon>
        <taxon>Asteraceae</taxon>
        <taxon>Asteroideae</taxon>
        <taxon>Anthemideae</taxon>
        <taxon>Artemisiinae</taxon>
        <taxon>Artemisia</taxon>
    </lineage>
</organism>
<accession>A0A2U1P837</accession>
<keyword evidence="6" id="KW-0539">Nucleus</keyword>
<dbReference type="InterPro" id="IPR011598">
    <property type="entry name" value="bHLH_dom"/>
</dbReference>
<comment type="caution">
    <text evidence="10">The sequence shown here is derived from an EMBL/GenBank/DDBJ whole genome shotgun (WGS) entry which is preliminary data.</text>
</comment>
<dbReference type="PROSITE" id="PS50888">
    <property type="entry name" value="BHLH"/>
    <property type="match status" value="1"/>
</dbReference>
<feature type="signal peptide" evidence="8">
    <location>
        <begin position="1"/>
        <end position="20"/>
    </location>
</feature>
<reference evidence="10 11" key="1">
    <citation type="journal article" date="2018" name="Mol. Plant">
        <title>The genome of Artemisia annua provides insight into the evolution of Asteraceae family and artemisinin biosynthesis.</title>
        <authorList>
            <person name="Shen Q."/>
            <person name="Zhang L."/>
            <person name="Liao Z."/>
            <person name="Wang S."/>
            <person name="Yan T."/>
            <person name="Shi P."/>
            <person name="Liu M."/>
            <person name="Fu X."/>
            <person name="Pan Q."/>
            <person name="Wang Y."/>
            <person name="Lv Z."/>
            <person name="Lu X."/>
            <person name="Zhang F."/>
            <person name="Jiang W."/>
            <person name="Ma Y."/>
            <person name="Chen M."/>
            <person name="Hao X."/>
            <person name="Li L."/>
            <person name="Tang Y."/>
            <person name="Lv G."/>
            <person name="Zhou Y."/>
            <person name="Sun X."/>
            <person name="Brodelius P.E."/>
            <person name="Rose J.K.C."/>
            <person name="Tang K."/>
        </authorList>
    </citation>
    <scope>NUCLEOTIDE SEQUENCE [LARGE SCALE GENOMIC DNA]</scope>
    <source>
        <strain evidence="11">cv. Huhao1</strain>
        <tissue evidence="10">Leaf</tissue>
    </source>
</reference>
<feature type="region of interest" description="Disordered" evidence="7">
    <location>
        <begin position="416"/>
        <end position="504"/>
    </location>
</feature>
<dbReference type="AlphaFoldDB" id="A0A2U1P837"/>
<dbReference type="PANTHER" id="PTHR45855">
    <property type="entry name" value="TRANSCRIPTION FACTOR PIF1-RELATED"/>
    <property type="match status" value="1"/>
</dbReference>
<protein>
    <submittedName>
        <fullName evidence="10">Basic helix-loop-helix leucine zipper transcription factor</fullName>
    </submittedName>
</protein>
<evidence type="ECO:0000313" key="10">
    <source>
        <dbReference type="EMBL" id="PWA81915.1"/>
    </source>
</evidence>
<keyword evidence="5" id="KW-0804">Transcription</keyword>
<dbReference type="SUPFAM" id="SSF47459">
    <property type="entry name" value="HLH, helix-loop-helix DNA-binding domain"/>
    <property type="match status" value="1"/>
</dbReference>
<evidence type="ECO:0000256" key="4">
    <source>
        <dbReference type="ARBA" id="ARBA00023125"/>
    </source>
</evidence>
<evidence type="ECO:0000256" key="1">
    <source>
        <dbReference type="ARBA" id="ARBA00004123"/>
    </source>
</evidence>
<feature type="domain" description="BHLH" evidence="9">
    <location>
        <begin position="489"/>
        <end position="538"/>
    </location>
</feature>
<evidence type="ECO:0000256" key="7">
    <source>
        <dbReference type="SAM" id="MobiDB-lite"/>
    </source>
</evidence>
<dbReference type="InterPro" id="IPR036638">
    <property type="entry name" value="HLH_DNA-bd_sf"/>
</dbReference>
<evidence type="ECO:0000256" key="8">
    <source>
        <dbReference type="SAM" id="SignalP"/>
    </source>
</evidence>
<dbReference type="EMBL" id="PKPP01001535">
    <property type="protein sequence ID" value="PWA81915.1"/>
    <property type="molecule type" value="Genomic_DNA"/>
</dbReference>
<evidence type="ECO:0000313" key="11">
    <source>
        <dbReference type="Proteomes" id="UP000245207"/>
    </source>
</evidence>